<evidence type="ECO:0000313" key="1">
    <source>
        <dbReference type="EMBL" id="KAA6334489.1"/>
    </source>
</evidence>
<protein>
    <recommendedName>
        <fullName evidence="2">Integrase catalytic domain-containing protein</fullName>
    </recommendedName>
</protein>
<gene>
    <name evidence="1" type="ORF">EZS27_017195</name>
</gene>
<evidence type="ECO:0008006" key="2">
    <source>
        <dbReference type="Google" id="ProtNLM"/>
    </source>
</evidence>
<name>A0A5J4RLG8_9ZZZZ</name>
<proteinExistence type="predicted"/>
<accession>A0A5J4RLG8</accession>
<reference evidence="1" key="1">
    <citation type="submission" date="2019-03" db="EMBL/GenBank/DDBJ databases">
        <title>Single cell metagenomics reveals metabolic interactions within the superorganism composed of flagellate Streblomastix strix and complex community of Bacteroidetes bacteria on its surface.</title>
        <authorList>
            <person name="Treitli S.C."/>
            <person name="Kolisko M."/>
            <person name="Husnik F."/>
            <person name="Keeling P."/>
            <person name="Hampl V."/>
        </authorList>
    </citation>
    <scope>NUCLEOTIDE SEQUENCE</scope>
    <source>
        <strain evidence="1">STM</strain>
    </source>
</reference>
<dbReference type="EMBL" id="SNRY01000992">
    <property type="protein sequence ID" value="KAA6334489.1"/>
    <property type="molecule type" value="Genomic_DNA"/>
</dbReference>
<dbReference type="AlphaFoldDB" id="A0A5J4RLG8"/>
<sequence>MKRHTNSKRNIYFYFLSLCFNRRSSPNGLYVPKTKYPYKETVHTIASDNGSEFAEHQFIAKNQYKFLNSAHSFLAKQEKYTR</sequence>
<comment type="caution">
    <text evidence="1">The sequence shown here is derived from an EMBL/GenBank/DDBJ whole genome shotgun (WGS) entry which is preliminary data.</text>
</comment>
<organism evidence="1">
    <name type="scientific">termite gut metagenome</name>
    <dbReference type="NCBI Taxonomy" id="433724"/>
    <lineage>
        <taxon>unclassified sequences</taxon>
        <taxon>metagenomes</taxon>
        <taxon>organismal metagenomes</taxon>
    </lineage>
</organism>